<feature type="region of interest" description="Disordered" evidence="14">
    <location>
        <begin position="745"/>
        <end position="788"/>
    </location>
</feature>
<evidence type="ECO:0000259" key="15">
    <source>
        <dbReference type="PROSITE" id="PS50011"/>
    </source>
</evidence>
<keyword evidence="12" id="KW-0040">ANK repeat</keyword>
<dbReference type="OrthoDB" id="10020384at2759"/>
<evidence type="ECO:0000313" key="17">
    <source>
        <dbReference type="Proteomes" id="UP000549394"/>
    </source>
</evidence>
<dbReference type="EC" id="2.7.11.1" evidence="2"/>
<keyword evidence="7 13" id="KW-0067">ATP-binding</keyword>
<evidence type="ECO:0000256" key="11">
    <source>
        <dbReference type="ARBA" id="ARBA00080573"/>
    </source>
</evidence>
<feature type="region of interest" description="Disordered" evidence="14">
    <location>
        <begin position="874"/>
        <end position="950"/>
    </location>
</feature>
<feature type="compositionally biased region" description="Basic and acidic residues" evidence="14">
    <location>
        <begin position="887"/>
        <end position="897"/>
    </location>
</feature>
<feature type="compositionally biased region" description="Polar residues" evidence="14">
    <location>
        <begin position="422"/>
        <end position="449"/>
    </location>
</feature>
<keyword evidence="4" id="KW-0808">Transferase</keyword>
<evidence type="ECO:0000256" key="6">
    <source>
        <dbReference type="ARBA" id="ARBA00022777"/>
    </source>
</evidence>
<dbReference type="PROSITE" id="PS00107">
    <property type="entry name" value="PROTEIN_KINASE_ATP"/>
    <property type="match status" value="1"/>
</dbReference>
<feature type="region of interest" description="Disordered" evidence="14">
    <location>
        <begin position="1255"/>
        <end position="1286"/>
    </location>
</feature>
<feature type="region of interest" description="Disordered" evidence="14">
    <location>
        <begin position="422"/>
        <end position="536"/>
    </location>
</feature>
<dbReference type="InterPro" id="IPR011009">
    <property type="entry name" value="Kinase-like_dom_sf"/>
</dbReference>
<keyword evidence="6" id="KW-0418">Kinase</keyword>
<dbReference type="InterPro" id="IPR000719">
    <property type="entry name" value="Prot_kinase_dom"/>
</dbReference>
<feature type="compositionally biased region" description="Basic and acidic residues" evidence="14">
    <location>
        <begin position="905"/>
        <end position="919"/>
    </location>
</feature>
<evidence type="ECO:0000313" key="16">
    <source>
        <dbReference type="EMBL" id="CAD5115637.1"/>
    </source>
</evidence>
<evidence type="ECO:0000256" key="13">
    <source>
        <dbReference type="PROSITE-ProRule" id="PRU10141"/>
    </source>
</evidence>
<feature type="region of interest" description="Disordered" evidence="14">
    <location>
        <begin position="667"/>
        <end position="697"/>
    </location>
</feature>
<dbReference type="InterPro" id="IPR017441">
    <property type="entry name" value="Protein_kinase_ATP_BS"/>
</dbReference>
<comment type="caution">
    <text evidence="16">The sequence shown here is derived from an EMBL/GenBank/DDBJ whole genome shotgun (WGS) entry which is preliminary data.</text>
</comment>
<dbReference type="FunFam" id="1.10.510.10:FF:000331">
    <property type="entry name" value="Mitogen-activated protein kinase kinase kinase 19"/>
    <property type="match status" value="1"/>
</dbReference>
<evidence type="ECO:0000256" key="5">
    <source>
        <dbReference type="ARBA" id="ARBA00022741"/>
    </source>
</evidence>
<dbReference type="PANTHER" id="PTHR11584:SF369">
    <property type="entry name" value="MITOGEN-ACTIVATED PROTEIN KINASE KINASE KINASE 19-RELATED"/>
    <property type="match status" value="1"/>
</dbReference>
<evidence type="ECO:0000256" key="8">
    <source>
        <dbReference type="ARBA" id="ARBA00047899"/>
    </source>
</evidence>
<proteinExistence type="inferred from homology"/>
<feature type="compositionally biased region" description="Low complexity" evidence="14">
    <location>
        <begin position="670"/>
        <end position="680"/>
    </location>
</feature>
<name>A0A7I8VH13_9ANNE</name>
<dbReference type="GO" id="GO:0004674">
    <property type="term" value="F:protein serine/threonine kinase activity"/>
    <property type="evidence" value="ECO:0007669"/>
    <property type="project" value="UniProtKB-KW"/>
</dbReference>
<dbReference type="PANTHER" id="PTHR11584">
    <property type="entry name" value="SERINE/THREONINE PROTEIN KINASE"/>
    <property type="match status" value="1"/>
</dbReference>
<sequence length="1598" mass="175969">MTLTTSPSNTLNTSKRHETSMKQYQDVVDTIFNTDTVSNYSRDAFISAAKDGDAAKLESLLKARGEKAVTVDVRDSKTGRTAIHWAVHRGYADCVDALLKNGADITLRDNDGHTPLELASHISMKSKLLTGVENGGNHRNLLQASWQGDIDTVNTILKNENVNVNCLNSDGFTPLLLAVRDMNIMEKFSPSKCESLAVVRRLLQSKADLKATDLQERSIIHLACSSTAECAAEVHLDNQDVRDKRQFAAVHCAAQAGNTGVLKTVLDCGAEANSKGYSGSTALHIAAINGHEESTKLLLKRGADVTSVDDAGHTPADVAKTKRIKTLLRQAWQKATEVPRTLAPVRAPSRQDSNCPITKEKTTDLIKCSQNDQPPPLDAISSAAAAANVLKRQMCNVEKIKKAEEKLQKDIEDSIHSHVSGALTQRKLSTPSRILPNISTCNTASSSPRKSAKIRFSPDTKSRDGTESRLSSAKRHGRHFSEPTPPSKPQQFPISVVSIDGPGTGDTVRLNPVPPIGKDRRKLGHRRTGSDPISFPFLSYGPEEPTRCQSKASVITLEMEDECSNPLASTSQILSSPTKKNTIDHTLRISERIPILETCGTPKLRCRSTEMRLVDLSYDFGPLSKESSPRTDDEASDSDSGVRKQRSHSMLLSGEFIIEKSRTHLQRQLSRSSTCSNSSSEGETTPRTNRSKKTELLLVERRSLDRIPSARDEEEKQERIEAAIISSSLELKRNESSEDLCPAQITSDLSSNKTQTSTPSTSSSFETKSSDEVAKVNSEHAKETEGASGAVVNQTIVADPAIRVITKCEDETVNAKPIQEKDNVGKDDVDSKRKISQCRAPTVQNRLTSKQTSNVKKTSVKAVPKAIKKLEPIANKAVLQQKTPKKSTSEDPKEQKKAMSAKPILKKEATNAECEKARNADSSPNLPKATEAKKTKPFEQYTSPVISDPFETIRQVQEKAALIQKEKSKISAKLSTRKVPSLSAASKLKPKINKPTSASAKRKVAKDPPDAIQVTRPKSGKKCKKGRVKSANKKNKSLVNPKTEGVGFISGQGWHIQTGQSQLELAPGATAKTIDQFSADDDSPRKGSEFFGEIEFKWENEDNESERLSECGLELNNSDNESGDELVSAEIVEKEVIFSAIDEESETILVSDIEERLKALPTNDIEAYSPAQVKTPEKLNNNENLNETIEEILRSVHPSYTSPKNTTPRKNSLTQVSSRVQEIFPLSVRETSENPQNILENKVILLEENLDQETEVNSDTNFSSGTLKYNSNQAESNDEATQSRTITSRLGRRCSLASTNSSCMSQTSDEEEIKWKKGHLLGKGAYGKVFCGLTTTGELIAVKQFELDTDDDDSEKAQSDYDKILEELNILRNLKHPNIVQYKGASLEKNIVSIFMQYVPGGSLATNIKRFGALDEEIFSRYTRQILEGIAYLHQNGVIHRDIKGGNIMLSEKGRIKLIDFGCAKRILGVRLECSGSEKASGRILMSMRGTPYWMAPEVIQEVGCGPKSDIWSVGCTVFEMATTKPPWADMSATAAMFNIGREESEIPKLAESFSPEARDFVNQCLTRNQSVRPSARQLLEHKFLVDRYERKPSSKRR</sequence>
<dbReference type="InterPro" id="IPR008271">
    <property type="entry name" value="Ser/Thr_kinase_AS"/>
</dbReference>
<dbReference type="Proteomes" id="UP000549394">
    <property type="component" value="Unassembled WGS sequence"/>
</dbReference>
<keyword evidence="17" id="KW-1185">Reference proteome</keyword>
<dbReference type="SUPFAM" id="SSF56112">
    <property type="entry name" value="Protein kinase-like (PK-like)"/>
    <property type="match status" value="1"/>
</dbReference>
<dbReference type="GO" id="GO:0035556">
    <property type="term" value="P:intracellular signal transduction"/>
    <property type="evidence" value="ECO:0007669"/>
    <property type="project" value="UniProtKB-ARBA"/>
</dbReference>
<comment type="catalytic activity">
    <reaction evidence="9">
        <text>L-seryl-[protein] + ATP = O-phospho-L-seryl-[protein] + ADP + H(+)</text>
        <dbReference type="Rhea" id="RHEA:17989"/>
        <dbReference type="Rhea" id="RHEA-COMP:9863"/>
        <dbReference type="Rhea" id="RHEA-COMP:11604"/>
        <dbReference type="ChEBI" id="CHEBI:15378"/>
        <dbReference type="ChEBI" id="CHEBI:29999"/>
        <dbReference type="ChEBI" id="CHEBI:30616"/>
        <dbReference type="ChEBI" id="CHEBI:83421"/>
        <dbReference type="ChEBI" id="CHEBI:456216"/>
        <dbReference type="EC" id="2.7.11.1"/>
    </reaction>
</comment>
<feature type="compositionally biased region" description="Low complexity" evidence="14">
    <location>
        <begin position="750"/>
        <end position="767"/>
    </location>
</feature>
<dbReference type="Gene3D" id="1.25.40.20">
    <property type="entry name" value="Ankyrin repeat-containing domain"/>
    <property type="match status" value="3"/>
</dbReference>
<feature type="compositionally biased region" description="Basic and acidic residues" evidence="14">
    <location>
        <begin position="768"/>
        <end position="785"/>
    </location>
</feature>
<accession>A0A7I8VH13</accession>
<protein>
    <recommendedName>
        <fullName evidence="10">Mitogen-activated protein kinase kinase kinase 19</fullName>
        <ecNumber evidence="2">2.7.11.1</ecNumber>
    </recommendedName>
    <alternativeName>
        <fullName evidence="11">SPS1/STE20-related protein kinase YSK4</fullName>
    </alternativeName>
</protein>
<evidence type="ECO:0000256" key="10">
    <source>
        <dbReference type="ARBA" id="ARBA00069016"/>
    </source>
</evidence>
<evidence type="ECO:0000256" key="14">
    <source>
        <dbReference type="SAM" id="MobiDB-lite"/>
    </source>
</evidence>
<dbReference type="InterPro" id="IPR002110">
    <property type="entry name" value="Ankyrin_rpt"/>
</dbReference>
<feature type="region of interest" description="Disordered" evidence="14">
    <location>
        <begin position="971"/>
        <end position="1039"/>
    </location>
</feature>
<comment type="catalytic activity">
    <reaction evidence="8">
        <text>L-threonyl-[protein] + ATP = O-phospho-L-threonyl-[protein] + ADP + H(+)</text>
        <dbReference type="Rhea" id="RHEA:46608"/>
        <dbReference type="Rhea" id="RHEA-COMP:11060"/>
        <dbReference type="Rhea" id="RHEA-COMP:11605"/>
        <dbReference type="ChEBI" id="CHEBI:15378"/>
        <dbReference type="ChEBI" id="CHEBI:30013"/>
        <dbReference type="ChEBI" id="CHEBI:30616"/>
        <dbReference type="ChEBI" id="CHEBI:61977"/>
        <dbReference type="ChEBI" id="CHEBI:456216"/>
        <dbReference type="EC" id="2.7.11.1"/>
    </reaction>
</comment>
<feature type="compositionally biased region" description="Polar residues" evidence="14">
    <location>
        <begin position="1257"/>
        <end position="1286"/>
    </location>
</feature>
<feature type="repeat" description="ANK" evidence="12">
    <location>
        <begin position="78"/>
        <end position="110"/>
    </location>
</feature>
<feature type="repeat" description="ANK" evidence="12">
    <location>
        <begin position="278"/>
        <end position="310"/>
    </location>
</feature>
<keyword evidence="3" id="KW-0723">Serine/threonine-protein kinase</keyword>
<dbReference type="SMART" id="SM00248">
    <property type="entry name" value="ANK"/>
    <property type="match status" value="6"/>
</dbReference>
<dbReference type="GO" id="GO:0005524">
    <property type="term" value="F:ATP binding"/>
    <property type="evidence" value="ECO:0007669"/>
    <property type="project" value="UniProtKB-UniRule"/>
</dbReference>
<evidence type="ECO:0000256" key="12">
    <source>
        <dbReference type="PROSITE-ProRule" id="PRU00023"/>
    </source>
</evidence>
<gene>
    <name evidence="16" type="ORF">DGYR_LOCUS4357</name>
</gene>
<dbReference type="Gene3D" id="1.10.510.10">
    <property type="entry name" value="Transferase(Phosphotransferase) domain 1"/>
    <property type="match status" value="1"/>
</dbReference>
<evidence type="ECO:0000256" key="7">
    <source>
        <dbReference type="ARBA" id="ARBA00022840"/>
    </source>
</evidence>
<dbReference type="PROSITE" id="PS50088">
    <property type="entry name" value="ANK_REPEAT"/>
    <property type="match status" value="2"/>
</dbReference>
<dbReference type="PROSITE" id="PS50011">
    <property type="entry name" value="PROTEIN_KINASE_DOM"/>
    <property type="match status" value="1"/>
</dbReference>
<reference evidence="16 17" key="1">
    <citation type="submission" date="2020-08" db="EMBL/GenBank/DDBJ databases">
        <authorList>
            <person name="Hejnol A."/>
        </authorList>
    </citation>
    <scope>NUCLEOTIDE SEQUENCE [LARGE SCALE GENOMIC DNA]</scope>
</reference>
<feature type="region of interest" description="Disordered" evidence="14">
    <location>
        <begin position="620"/>
        <end position="647"/>
    </location>
</feature>
<dbReference type="Pfam" id="PF12796">
    <property type="entry name" value="Ank_2"/>
    <property type="match status" value="2"/>
</dbReference>
<dbReference type="SUPFAM" id="SSF48403">
    <property type="entry name" value="Ankyrin repeat"/>
    <property type="match status" value="1"/>
</dbReference>
<organism evidence="16 17">
    <name type="scientific">Dimorphilus gyrociliatus</name>
    <dbReference type="NCBI Taxonomy" id="2664684"/>
    <lineage>
        <taxon>Eukaryota</taxon>
        <taxon>Metazoa</taxon>
        <taxon>Spiralia</taxon>
        <taxon>Lophotrochozoa</taxon>
        <taxon>Annelida</taxon>
        <taxon>Polychaeta</taxon>
        <taxon>Polychaeta incertae sedis</taxon>
        <taxon>Dinophilidae</taxon>
        <taxon>Dimorphilus</taxon>
    </lineage>
</organism>
<comment type="similarity">
    <text evidence="1">Belongs to the protein kinase superfamily. STE Ser/Thr protein kinase family. STE20 subfamily.</text>
</comment>
<feature type="domain" description="Protein kinase" evidence="15">
    <location>
        <begin position="1315"/>
        <end position="1585"/>
    </location>
</feature>
<dbReference type="Pfam" id="PF00069">
    <property type="entry name" value="Pkinase"/>
    <property type="match status" value="1"/>
</dbReference>
<feature type="compositionally biased region" description="Basic and acidic residues" evidence="14">
    <location>
        <begin position="456"/>
        <end position="467"/>
    </location>
</feature>
<evidence type="ECO:0000256" key="3">
    <source>
        <dbReference type="ARBA" id="ARBA00022527"/>
    </source>
</evidence>
<dbReference type="PROSITE" id="PS00108">
    <property type="entry name" value="PROTEIN_KINASE_ST"/>
    <property type="match status" value="1"/>
</dbReference>
<evidence type="ECO:0000256" key="9">
    <source>
        <dbReference type="ARBA" id="ARBA00048679"/>
    </source>
</evidence>
<evidence type="ECO:0000256" key="4">
    <source>
        <dbReference type="ARBA" id="ARBA00022679"/>
    </source>
</evidence>
<keyword evidence="5 13" id="KW-0547">Nucleotide-binding</keyword>
<feature type="binding site" evidence="13">
    <location>
        <position position="1343"/>
    </location>
    <ligand>
        <name>ATP</name>
        <dbReference type="ChEBI" id="CHEBI:30616"/>
    </ligand>
</feature>
<dbReference type="InterPro" id="IPR036770">
    <property type="entry name" value="Ankyrin_rpt-contain_sf"/>
</dbReference>
<evidence type="ECO:0000256" key="1">
    <source>
        <dbReference type="ARBA" id="ARBA00008874"/>
    </source>
</evidence>
<dbReference type="EMBL" id="CAJFCJ010000006">
    <property type="protein sequence ID" value="CAD5115637.1"/>
    <property type="molecule type" value="Genomic_DNA"/>
</dbReference>
<dbReference type="SMART" id="SM00220">
    <property type="entry name" value="S_TKc"/>
    <property type="match status" value="1"/>
</dbReference>
<evidence type="ECO:0000256" key="2">
    <source>
        <dbReference type="ARBA" id="ARBA00012513"/>
    </source>
</evidence>
<dbReference type="PROSITE" id="PS50297">
    <property type="entry name" value="ANK_REP_REGION"/>
    <property type="match status" value="2"/>
</dbReference>
<feature type="compositionally biased region" description="Basic residues" evidence="14">
    <location>
        <begin position="1018"/>
        <end position="1036"/>
    </location>
</feature>